<accession>A0ABN0HK56</accession>
<keyword evidence="5" id="KW-1185">Reference proteome</keyword>
<feature type="DNA-binding region" description="H-T-H motif" evidence="2">
    <location>
        <begin position="30"/>
        <end position="49"/>
    </location>
</feature>
<organism evidence="4 5">
    <name type="scientific">Bradyrhizobium lupini HPC(L)</name>
    <dbReference type="NCBI Taxonomy" id="1229491"/>
    <lineage>
        <taxon>Bacteria</taxon>
        <taxon>Pseudomonadati</taxon>
        <taxon>Pseudomonadota</taxon>
        <taxon>Alphaproteobacteria</taxon>
        <taxon>Hyphomicrobiales</taxon>
        <taxon>Nitrobacteraceae</taxon>
        <taxon>Bradyrhizobium</taxon>
    </lineage>
</organism>
<protein>
    <submittedName>
        <fullName evidence="4">TetR family transcriptional regulator</fullName>
    </submittedName>
</protein>
<comment type="caution">
    <text evidence="4">The sequence shown here is derived from an EMBL/GenBank/DDBJ whole genome shotgun (WGS) entry which is preliminary data.</text>
</comment>
<dbReference type="EMBL" id="AMQQ01000023">
    <property type="protein sequence ID" value="EKJ94822.1"/>
    <property type="molecule type" value="Genomic_DNA"/>
</dbReference>
<dbReference type="InterPro" id="IPR041347">
    <property type="entry name" value="MftR_C"/>
</dbReference>
<proteinExistence type="predicted"/>
<evidence type="ECO:0000313" key="5">
    <source>
        <dbReference type="Proteomes" id="UP000017668"/>
    </source>
</evidence>
<dbReference type="PROSITE" id="PS50977">
    <property type="entry name" value="HTH_TETR_2"/>
    <property type="match status" value="1"/>
</dbReference>
<dbReference type="Pfam" id="PF17754">
    <property type="entry name" value="TetR_C_14"/>
    <property type="match status" value="1"/>
</dbReference>
<dbReference type="Pfam" id="PF00440">
    <property type="entry name" value="TetR_N"/>
    <property type="match status" value="1"/>
</dbReference>
<dbReference type="InterPro" id="IPR001647">
    <property type="entry name" value="HTH_TetR"/>
</dbReference>
<dbReference type="SUPFAM" id="SSF46689">
    <property type="entry name" value="Homeodomain-like"/>
    <property type="match status" value="1"/>
</dbReference>
<dbReference type="PRINTS" id="PR00455">
    <property type="entry name" value="HTHTETR"/>
</dbReference>
<dbReference type="Gene3D" id="1.10.357.10">
    <property type="entry name" value="Tetracycline Repressor, domain 2"/>
    <property type="match status" value="1"/>
</dbReference>
<gene>
    <name evidence="4" type="ORF">C241_16083</name>
</gene>
<sequence length="213" mass="23804">MSRTIREGAHIDVARSAARLFLEKGVAGTSGDEIADVAGISKRTLWRYFRTKESCIEPLFALTSQRFAEKLKNWPLDMSVERFLELAYDFSKIDAQEIEDGRLVVHLIARLEDEPALLEPFFMATRMTEMTMAGVIASRLDLSPTDFEVRLCAATVAAAMRVIDETISRAAVKYGQVPTVAETNDRLAQAIRRASTLPFCDPVTPRSCRIDDT</sequence>
<reference evidence="4 5" key="1">
    <citation type="journal article" date="2013" name="Genome Announc.">
        <title>Genome Sequence of Rhizobium lupini HPC(L) Isolated from Saline Desert Soil, Kutch (Gujarat).</title>
        <authorList>
            <person name="Agarwal L."/>
            <person name="Purohit H.J."/>
        </authorList>
    </citation>
    <scope>NUCLEOTIDE SEQUENCE [LARGE SCALE GENOMIC DNA]</scope>
    <source>
        <strain evidence="5">HPC(L)</strain>
    </source>
</reference>
<keyword evidence="1 2" id="KW-0238">DNA-binding</keyword>
<evidence type="ECO:0000256" key="1">
    <source>
        <dbReference type="ARBA" id="ARBA00023125"/>
    </source>
</evidence>
<evidence type="ECO:0000259" key="3">
    <source>
        <dbReference type="PROSITE" id="PS50977"/>
    </source>
</evidence>
<dbReference type="RefSeq" id="WP_006699201.1">
    <property type="nucleotide sequence ID" value="NZ_AMQQ01000023.1"/>
</dbReference>
<evidence type="ECO:0000313" key="4">
    <source>
        <dbReference type="EMBL" id="EKJ94822.1"/>
    </source>
</evidence>
<name>A0ABN0HK56_RHILU</name>
<dbReference type="InterPro" id="IPR009057">
    <property type="entry name" value="Homeodomain-like_sf"/>
</dbReference>
<evidence type="ECO:0000256" key="2">
    <source>
        <dbReference type="PROSITE-ProRule" id="PRU00335"/>
    </source>
</evidence>
<feature type="domain" description="HTH tetR-type" evidence="3">
    <location>
        <begin position="7"/>
        <end position="67"/>
    </location>
</feature>
<dbReference type="Proteomes" id="UP000017668">
    <property type="component" value="Unassembled WGS sequence"/>
</dbReference>